<dbReference type="CDD" id="cd06257">
    <property type="entry name" value="DnaJ"/>
    <property type="match status" value="1"/>
</dbReference>
<dbReference type="SMART" id="SM00271">
    <property type="entry name" value="DnaJ"/>
    <property type="match status" value="1"/>
</dbReference>
<organism evidence="3 4">
    <name type="scientific">Pseudocercospora eumusae</name>
    <dbReference type="NCBI Taxonomy" id="321146"/>
    <lineage>
        <taxon>Eukaryota</taxon>
        <taxon>Fungi</taxon>
        <taxon>Dikarya</taxon>
        <taxon>Ascomycota</taxon>
        <taxon>Pezizomycotina</taxon>
        <taxon>Dothideomycetes</taxon>
        <taxon>Dothideomycetidae</taxon>
        <taxon>Mycosphaerellales</taxon>
        <taxon>Mycosphaerellaceae</taxon>
        <taxon>Pseudocercospora</taxon>
    </lineage>
</organism>
<dbReference type="Proteomes" id="UP000070133">
    <property type="component" value="Unassembled WGS sequence"/>
</dbReference>
<dbReference type="InterPro" id="IPR001623">
    <property type="entry name" value="DnaJ_domain"/>
</dbReference>
<evidence type="ECO:0000256" key="1">
    <source>
        <dbReference type="SAM" id="MobiDB-lite"/>
    </source>
</evidence>
<dbReference type="PROSITE" id="PS50076">
    <property type="entry name" value="DNAJ_2"/>
    <property type="match status" value="1"/>
</dbReference>
<evidence type="ECO:0000313" key="4">
    <source>
        <dbReference type="Proteomes" id="UP000070133"/>
    </source>
</evidence>
<accession>A0A139HM14</accession>
<proteinExistence type="predicted"/>
<keyword evidence="4" id="KW-1185">Reference proteome</keyword>
<name>A0A139HM14_9PEZI</name>
<dbReference type="InterPro" id="IPR036869">
    <property type="entry name" value="J_dom_sf"/>
</dbReference>
<feature type="region of interest" description="Disordered" evidence="1">
    <location>
        <begin position="76"/>
        <end position="110"/>
    </location>
</feature>
<feature type="domain" description="J" evidence="2">
    <location>
        <begin position="21"/>
        <end position="106"/>
    </location>
</feature>
<dbReference type="EMBL" id="LFZN01000030">
    <property type="protein sequence ID" value="KXT03514.1"/>
    <property type="molecule type" value="Genomic_DNA"/>
</dbReference>
<gene>
    <name evidence="3" type="ORF">AC578_1616</name>
</gene>
<dbReference type="AlphaFoldDB" id="A0A139HM14"/>
<reference evidence="3 4" key="1">
    <citation type="submission" date="2015-07" db="EMBL/GenBank/DDBJ databases">
        <title>Comparative genomics of the Sigatoka disease complex on banana suggests a link between parallel evolutionary changes in Pseudocercospora fijiensis and Pseudocercospora eumusae and increased virulence on the banana host.</title>
        <authorList>
            <person name="Chang T.-C."/>
            <person name="Salvucci A."/>
            <person name="Crous P.W."/>
            <person name="Stergiopoulos I."/>
        </authorList>
    </citation>
    <scope>NUCLEOTIDE SEQUENCE [LARGE SCALE GENOMIC DNA]</scope>
    <source>
        <strain evidence="3 4">CBS 114824</strain>
    </source>
</reference>
<dbReference type="SUPFAM" id="SSF46565">
    <property type="entry name" value="Chaperone J-domain"/>
    <property type="match status" value="1"/>
</dbReference>
<dbReference type="Pfam" id="PF00226">
    <property type="entry name" value="DnaJ"/>
    <property type="match status" value="1"/>
</dbReference>
<dbReference type="Gene3D" id="1.10.287.110">
    <property type="entry name" value="DnaJ domain"/>
    <property type="match status" value="1"/>
</dbReference>
<dbReference type="STRING" id="321146.A0A139HM14"/>
<protein>
    <recommendedName>
        <fullName evidence="2">J domain-containing protein</fullName>
    </recommendedName>
</protein>
<dbReference type="OrthoDB" id="3645808at2759"/>
<sequence>MASRFATLTLHEIYSQVQQSTPCAVFALKPDHTPHDLKLAYRALALRLHPDKCSHDNLRDFHSDLFKRVQDAYEQLLSKGPDPTPPASSTRQEDSTATHNQNDEFAPFETKPTTCRWSAEDFKRYFRAMDEVRAREEAMWEEIERPKLPKRKIPCMSKGTAERVRRVRQERCAEHERFLMRYRLDMRLWDLAEARLSFRKRRVSLQAGMKGEQMPIGDEGEQEWEE</sequence>
<evidence type="ECO:0000259" key="2">
    <source>
        <dbReference type="PROSITE" id="PS50076"/>
    </source>
</evidence>
<comment type="caution">
    <text evidence="3">The sequence shown here is derived from an EMBL/GenBank/DDBJ whole genome shotgun (WGS) entry which is preliminary data.</text>
</comment>
<evidence type="ECO:0000313" key="3">
    <source>
        <dbReference type="EMBL" id="KXT03514.1"/>
    </source>
</evidence>